<proteinExistence type="predicted"/>
<accession>A0A0A9FQ42</accession>
<dbReference type="AlphaFoldDB" id="A0A0A9FQ42"/>
<dbReference type="EMBL" id="GBRH01182961">
    <property type="protein sequence ID" value="JAE14935.1"/>
    <property type="molecule type" value="Transcribed_RNA"/>
</dbReference>
<organism evidence="1">
    <name type="scientific">Arundo donax</name>
    <name type="common">Giant reed</name>
    <name type="synonym">Donax arundinaceus</name>
    <dbReference type="NCBI Taxonomy" id="35708"/>
    <lineage>
        <taxon>Eukaryota</taxon>
        <taxon>Viridiplantae</taxon>
        <taxon>Streptophyta</taxon>
        <taxon>Embryophyta</taxon>
        <taxon>Tracheophyta</taxon>
        <taxon>Spermatophyta</taxon>
        <taxon>Magnoliopsida</taxon>
        <taxon>Liliopsida</taxon>
        <taxon>Poales</taxon>
        <taxon>Poaceae</taxon>
        <taxon>PACMAD clade</taxon>
        <taxon>Arundinoideae</taxon>
        <taxon>Arundineae</taxon>
        <taxon>Arundo</taxon>
    </lineage>
</organism>
<reference evidence="1" key="2">
    <citation type="journal article" date="2015" name="Data Brief">
        <title>Shoot transcriptome of the giant reed, Arundo donax.</title>
        <authorList>
            <person name="Barrero R.A."/>
            <person name="Guerrero F.D."/>
            <person name="Moolhuijzen P."/>
            <person name="Goolsby J.A."/>
            <person name="Tidwell J."/>
            <person name="Bellgard S.E."/>
            <person name="Bellgard M.I."/>
        </authorList>
    </citation>
    <scope>NUCLEOTIDE SEQUENCE</scope>
    <source>
        <tissue evidence="1">Shoot tissue taken approximately 20 cm above the soil surface</tissue>
    </source>
</reference>
<reference evidence="1" key="1">
    <citation type="submission" date="2014-09" db="EMBL/GenBank/DDBJ databases">
        <authorList>
            <person name="Magalhaes I.L.F."/>
            <person name="Oliveira U."/>
            <person name="Santos F.R."/>
            <person name="Vidigal T.H.D.A."/>
            <person name="Brescovit A.D."/>
            <person name="Santos A.J."/>
        </authorList>
    </citation>
    <scope>NUCLEOTIDE SEQUENCE</scope>
    <source>
        <tissue evidence="1">Shoot tissue taken approximately 20 cm above the soil surface</tissue>
    </source>
</reference>
<protein>
    <submittedName>
        <fullName evidence="1">Uncharacterized protein</fullName>
    </submittedName>
</protein>
<evidence type="ECO:0000313" key="1">
    <source>
        <dbReference type="EMBL" id="JAE14935.1"/>
    </source>
</evidence>
<name>A0A0A9FQ42_ARUDO</name>
<sequence length="39" mass="4396">MVERTTDRGCMCCDYFLKTSRCGNRVILNGLGISLIRSI</sequence>